<evidence type="ECO:0000256" key="1">
    <source>
        <dbReference type="SAM" id="SignalP"/>
    </source>
</evidence>
<keyword evidence="2" id="KW-1185">Reference proteome</keyword>
<dbReference type="WBParaSite" id="Gr19_v10_g5700.t1">
    <property type="protein sequence ID" value="Gr19_v10_g5700.t1"/>
    <property type="gene ID" value="Gr19_v10_g5700"/>
</dbReference>
<dbReference type="AlphaFoldDB" id="A0A914HY10"/>
<evidence type="ECO:0000313" key="3">
    <source>
        <dbReference type="WBParaSite" id="Gr19_v10_g5700.t1"/>
    </source>
</evidence>
<proteinExistence type="predicted"/>
<accession>A0A914HY10</accession>
<evidence type="ECO:0000313" key="2">
    <source>
        <dbReference type="Proteomes" id="UP000887572"/>
    </source>
</evidence>
<protein>
    <submittedName>
        <fullName evidence="3">Nodule Cysteine-Rich (NCR) secreted peptide</fullName>
    </submittedName>
</protein>
<reference evidence="3" key="1">
    <citation type="submission" date="2022-11" db="UniProtKB">
        <authorList>
            <consortium name="WormBaseParasite"/>
        </authorList>
    </citation>
    <scope>IDENTIFICATION</scope>
</reference>
<keyword evidence="1" id="KW-0732">Signal</keyword>
<sequence length="80" mass="8767">MNNTPMILLLIFIVLIYPTLSKYLPVDPAVAFGSVDEDESVPGLSQYFVGDCDATTPCPCLLINCIFDIKEPCINGHCFP</sequence>
<dbReference type="Proteomes" id="UP000887572">
    <property type="component" value="Unplaced"/>
</dbReference>
<feature type="signal peptide" evidence="1">
    <location>
        <begin position="1"/>
        <end position="21"/>
    </location>
</feature>
<feature type="chain" id="PRO_5037157025" evidence="1">
    <location>
        <begin position="22"/>
        <end position="80"/>
    </location>
</feature>
<name>A0A914HY10_GLORO</name>
<organism evidence="2 3">
    <name type="scientific">Globodera rostochiensis</name>
    <name type="common">Golden nematode worm</name>
    <name type="synonym">Heterodera rostochiensis</name>
    <dbReference type="NCBI Taxonomy" id="31243"/>
    <lineage>
        <taxon>Eukaryota</taxon>
        <taxon>Metazoa</taxon>
        <taxon>Ecdysozoa</taxon>
        <taxon>Nematoda</taxon>
        <taxon>Chromadorea</taxon>
        <taxon>Rhabditida</taxon>
        <taxon>Tylenchina</taxon>
        <taxon>Tylenchomorpha</taxon>
        <taxon>Tylenchoidea</taxon>
        <taxon>Heteroderidae</taxon>
        <taxon>Heteroderinae</taxon>
        <taxon>Globodera</taxon>
    </lineage>
</organism>